<protein>
    <submittedName>
        <fullName evidence="1">Uncharacterized protein</fullName>
    </submittedName>
</protein>
<keyword evidence="2" id="KW-1185">Reference proteome</keyword>
<proteinExistence type="predicted"/>
<gene>
    <name evidence="1" type="ORF">DOTSEDRAFT_83104</name>
</gene>
<evidence type="ECO:0000313" key="1">
    <source>
        <dbReference type="EMBL" id="EME39313.1"/>
    </source>
</evidence>
<accession>M2WK48</accession>
<reference evidence="2" key="1">
    <citation type="journal article" date="2012" name="PLoS Genet.">
        <title>The genomes of the fungal plant pathogens Cladosporium fulvum and Dothistroma septosporum reveal adaptation to different hosts and lifestyles but also signatures of common ancestry.</title>
        <authorList>
            <person name="de Wit P.J.G.M."/>
            <person name="van der Burgt A."/>
            <person name="Oekmen B."/>
            <person name="Stergiopoulos I."/>
            <person name="Abd-Elsalam K.A."/>
            <person name="Aerts A.L."/>
            <person name="Bahkali A.H."/>
            <person name="Beenen H.G."/>
            <person name="Chettri P."/>
            <person name="Cox M.P."/>
            <person name="Datema E."/>
            <person name="de Vries R.P."/>
            <person name="Dhillon B."/>
            <person name="Ganley A.R."/>
            <person name="Griffiths S.A."/>
            <person name="Guo Y."/>
            <person name="Hamelin R.C."/>
            <person name="Henrissat B."/>
            <person name="Kabir M.S."/>
            <person name="Jashni M.K."/>
            <person name="Kema G."/>
            <person name="Klaubauf S."/>
            <person name="Lapidus A."/>
            <person name="Levasseur A."/>
            <person name="Lindquist E."/>
            <person name="Mehrabi R."/>
            <person name="Ohm R.A."/>
            <person name="Owen T.J."/>
            <person name="Salamov A."/>
            <person name="Schwelm A."/>
            <person name="Schijlen E."/>
            <person name="Sun H."/>
            <person name="van den Burg H.A."/>
            <person name="van Ham R.C.H.J."/>
            <person name="Zhang S."/>
            <person name="Goodwin S.B."/>
            <person name="Grigoriev I.V."/>
            <person name="Collemare J."/>
            <person name="Bradshaw R.E."/>
        </authorList>
    </citation>
    <scope>NUCLEOTIDE SEQUENCE [LARGE SCALE GENOMIC DNA]</scope>
    <source>
        <strain evidence="2">NZE10 / CBS 128990</strain>
    </source>
</reference>
<dbReference type="Proteomes" id="UP000016933">
    <property type="component" value="Unassembled WGS sequence"/>
</dbReference>
<dbReference type="AlphaFoldDB" id="M2WK48"/>
<evidence type="ECO:0000313" key="2">
    <source>
        <dbReference type="Proteomes" id="UP000016933"/>
    </source>
</evidence>
<dbReference type="HOGENOM" id="CLU_2096814_0_0_1"/>
<sequence length="116" mass="12925">MAPISRLWYCPAPATGLCILWPRRLRLSFSTSACRSRMGSDRLWRKQQEWGQEMASSVQCARPGGSGTERQGRILDAACAALGILVYEGHARFCRVEVNGVWARHGSLLERSNTSD</sequence>
<dbReference type="EMBL" id="KB446545">
    <property type="protein sequence ID" value="EME39313.1"/>
    <property type="molecule type" value="Genomic_DNA"/>
</dbReference>
<organism evidence="1 2">
    <name type="scientific">Dothistroma septosporum (strain NZE10 / CBS 128990)</name>
    <name type="common">Red band needle blight fungus</name>
    <name type="synonym">Mycosphaerella pini</name>
    <dbReference type="NCBI Taxonomy" id="675120"/>
    <lineage>
        <taxon>Eukaryota</taxon>
        <taxon>Fungi</taxon>
        <taxon>Dikarya</taxon>
        <taxon>Ascomycota</taxon>
        <taxon>Pezizomycotina</taxon>
        <taxon>Dothideomycetes</taxon>
        <taxon>Dothideomycetidae</taxon>
        <taxon>Mycosphaerellales</taxon>
        <taxon>Mycosphaerellaceae</taxon>
        <taxon>Dothistroma</taxon>
    </lineage>
</organism>
<name>M2WK48_DOTSN</name>
<dbReference type="OrthoDB" id="441517at2759"/>
<reference evidence="1 2" key="2">
    <citation type="journal article" date="2012" name="PLoS Pathog.">
        <title>Diverse lifestyles and strategies of plant pathogenesis encoded in the genomes of eighteen Dothideomycetes fungi.</title>
        <authorList>
            <person name="Ohm R.A."/>
            <person name="Feau N."/>
            <person name="Henrissat B."/>
            <person name="Schoch C.L."/>
            <person name="Horwitz B.A."/>
            <person name="Barry K.W."/>
            <person name="Condon B.J."/>
            <person name="Copeland A.C."/>
            <person name="Dhillon B."/>
            <person name="Glaser F."/>
            <person name="Hesse C.N."/>
            <person name="Kosti I."/>
            <person name="LaButti K."/>
            <person name="Lindquist E.A."/>
            <person name="Lucas S."/>
            <person name="Salamov A.A."/>
            <person name="Bradshaw R.E."/>
            <person name="Ciuffetti L."/>
            <person name="Hamelin R.C."/>
            <person name="Kema G.H.J."/>
            <person name="Lawrence C."/>
            <person name="Scott J.A."/>
            <person name="Spatafora J.W."/>
            <person name="Turgeon B.G."/>
            <person name="de Wit P.J.G.M."/>
            <person name="Zhong S."/>
            <person name="Goodwin S.B."/>
            <person name="Grigoriev I.V."/>
        </authorList>
    </citation>
    <scope>NUCLEOTIDE SEQUENCE [LARGE SCALE GENOMIC DNA]</scope>
    <source>
        <strain evidence="2">NZE10 / CBS 128990</strain>
    </source>
</reference>